<organism evidence="3 4">
    <name type="scientific">[Mycobacterium] kokjensenii</name>
    <dbReference type="NCBI Taxonomy" id="3064287"/>
    <lineage>
        <taxon>Bacteria</taxon>
        <taxon>Bacillati</taxon>
        <taxon>Actinomycetota</taxon>
        <taxon>Actinomycetes</taxon>
        <taxon>Mycobacteriales</taxon>
        <taxon>Mycobacteriaceae</taxon>
        <taxon>Mycolicibacter</taxon>
    </lineage>
</organism>
<dbReference type="Gene3D" id="3.40.50.1820">
    <property type="entry name" value="alpha/beta hydrolase"/>
    <property type="match status" value="1"/>
</dbReference>
<sequence length="428" mass="45664">MFDAAATQPSSSVNRVCAALAAATLVAGLSAGPTQASQQPTPEHVAVTLTADDSLAGSGIALIMGPSMIPTPTEHYAETVSELFLQPRGFAGELEVLTTPQEAYLLDESMAKGAQIVVDRVLELIDQGLVDEDHPVTIFGYSQSAALTTMAMEKLVAADVDYDAVHFVLIGNSANPNGGLLVGFSEFPGITSNLADDGVTLGNPTPNDMYHTDIYSMEYDGYADFPQYWLNPLATINAIMGMAIQHISYLGLTPEQVADAVELETSPGSAIDSYVIESEFLPILWPLLFTPFIGKPLYDLLEPTVRMLVNLGYGDYHTGWNDGPADVPTMVSLDSQDVDWDEFNAGLATAAQEGWDAFVAGLLDPDTYQLVNPEDNPAVAGLIAAGYGMGLGAGDDPSVQDMLRDLTDLMWNSLVGQYFDPAYWADAS</sequence>
<reference evidence="3 4" key="1">
    <citation type="submission" date="2023-08" db="EMBL/GenBank/DDBJ databases">
        <authorList>
            <person name="Folkvardsen B D."/>
            <person name="Norman A."/>
        </authorList>
    </citation>
    <scope>NUCLEOTIDE SEQUENCE [LARGE SCALE GENOMIC DNA]</scope>
    <source>
        <strain evidence="3 4">Mu0083</strain>
    </source>
</reference>
<accession>A0ABM9LVV3</accession>
<feature type="chain" id="PRO_5045984730" evidence="1">
    <location>
        <begin position="37"/>
        <end position="428"/>
    </location>
</feature>
<protein>
    <submittedName>
        <fullName evidence="3">PE-PPE domain-containing protein</fullName>
    </submittedName>
</protein>
<evidence type="ECO:0000259" key="2">
    <source>
        <dbReference type="Pfam" id="PF08237"/>
    </source>
</evidence>
<dbReference type="InterPro" id="IPR013228">
    <property type="entry name" value="PE-PPE_C"/>
</dbReference>
<name>A0ABM9LVV3_9MYCO</name>
<gene>
    <name evidence="3" type="ORF">MU0083_003737</name>
</gene>
<dbReference type="InterPro" id="IPR029058">
    <property type="entry name" value="AB_hydrolase_fold"/>
</dbReference>
<proteinExistence type="predicted"/>
<dbReference type="Pfam" id="PF08237">
    <property type="entry name" value="PE-PPE"/>
    <property type="match status" value="1"/>
</dbReference>
<keyword evidence="4" id="KW-1185">Reference proteome</keyword>
<dbReference type="Proteomes" id="UP001190336">
    <property type="component" value="Chromosome"/>
</dbReference>
<feature type="signal peptide" evidence="1">
    <location>
        <begin position="1"/>
        <end position="36"/>
    </location>
</feature>
<keyword evidence="1" id="KW-0732">Signal</keyword>
<dbReference type="RefSeq" id="WP_308474391.1">
    <property type="nucleotide sequence ID" value="NZ_OY726394.1"/>
</dbReference>
<evidence type="ECO:0000256" key="1">
    <source>
        <dbReference type="SAM" id="SignalP"/>
    </source>
</evidence>
<feature type="domain" description="PE-PPE" evidence="2">
    <location>
        <begin position="97"/>
        <end position="313"/>
    </location>
</feature>
<evidence type="ECO:0000313" key="3">
    <source>
        <dbReference type="EMBL" id="CAJ1505605.1"/>
    </source>
</evidence>
<dbReference type="EMBL" id="OY726394">
    <property type="protein sequence ID" value="CAJ1505605.1"/>
    <property type="molecule type" value="Genomic_DNA"/>
</dbReference>
<evidence type="ECO:0000313" key="4">
    <source>
        <dbReference type="Proteomes" id="UP001190336"/>
    </source>
</evidence>